<feature type="transmembrane region" description="Helical" evidence="1">
    <location>
        <begin position="262"/>
        <end position="282"/>
    </location>
</feature>
<dbReference type="GO" id="GO:0016747">
    <property type="term" value="F:acyltransferase activity, transferring groups other than amino-acyl groups"/>
    <property type="evidence" value="ECO:0007669"/>
    <property type="project" value="InterPro"/>
</dbReference>
<dbReference type="InterPro" id="IPR050879">
    <property type="entry name" value="Acyltransferase_3"/>
</dbReference>
<keyword evidence="1" id="KW-0472">Membrane</keyword>
<feature type="transmembrane region" description="Helical" evidence="1">
    <location>
        <begin position="93"/>
        <end position="112"/>
    </location>
</feature>
<dbReference type="Pfam" id="PF01757">
    <property type="entry name" value="Acyl_transf_3"/>
    <property type="match status" value="1"/>
</dbReference>
<sequence length="362" mass="40821">MLSYQIVLGDVCSDRYNHFNLVRFIAAFAVLISHAWPISRGLGTVEPLTSVIGFSLGEVAVLIFFSLSGFLITRSFEQRYSTKTFLIARFARLFPGLAASLVFVGLVIGPLTSELGIWNYLKDPQTSKFFLRNLTLIQPQFTLPGVFGNLPYPAIEGSIWTLAHEVACYGLVLLLGVAGMFKKRLFLSAMLVIYVLSWAFLPEIEMHIHSKIFQTYVLALPFLVGMAFWIWRKRISLSLPILVLLWSAFALCKATSWAYPTLVFALTYSMFWLAYLPGKFCLNYNRSGDYSYGMYIYAFPVQGFVIWFWGPMAPSLNIVYAAPITLICAILSWHYIEKPALLIARAFKGAQTLKGLHYSANP</sequence>
<dbReference type="GO" id="GO:0000271">
    <property type="term" value="P:polysaccharide biosynthetic process"/>
    <property type="evidence" value="ECO:0007669"/>
    <property type="project" value="TreeGrafter"/>
</dbReference>
<evidence type="ECO:0000313" key="3">
    <source>
        <dbReference type="EMBL" id="KKM87495.1"/>
    </source>
</evidence>
<dbReference type="AlphaFoldDB" id="A0A0F9NFK0"/>
<keyword evidence="1" id="KW-0812">Transmembrane</keyword>
<feature type="transmembrane region" description="Helical" evidence="1">
    <location>
        <begin position="51"/>
        <end position="72"/>
    </location>
</feature>
<feature type="transmembrane region" description="Helical" evidence="1">
    <location>
        <begin position="294"/>
        <end position="312"/>
    </location>
</feature>
<feature type="transmembrane region" description="Helical" evidence="1">
    <location>
        <begin position="159"/>
        <end position="178"/>
    </location>
</feature>
<dbReference type="PANTHER" id="PTHR23028">
    <property type="entry name" value="ACETYLTRANSFERASE"/>
    <property type="match status" value="1"/>
</dbReference>
<organism evidence="3">
    <name type="scientific">marine sediment metagenome</name>
    <dbReference type="NCBI Taxonomy" id="412755"/>
    <lineage>
        <taxon>unclassified sequences</taxon>
        <taxon>metagenomes</taxon>
        <taxon>ecological metagenomes</taxon>
    </lineage>
</organism>
<feature type="domain" description="Acyltransferase 3" evidence="2">
    <location>
        <begin position="19"/>
        <end position="332"/>
    </location>
</feature>
<evidence type="ECO:0000256" key="1">
    <source>
        <dbReference type="SAM" id="Phobius"/>
    </source>
</evidence>
<name>A0A0F9NFK0_9ZZZZ</name>
<proteinExistence type="predicted"/>
<evidence type="ECO:0000259" key="2">
    <source>
        <dbReference type="Pfam" id="PF01757"/>
    </source>
</evidence>
<keyword evidence="1" id="KW-1133">Transmembrane helix</keyword>
<comment type="caution">
    <text evidence="3">The sequence shown here is derived from an EMBL/GenBank/DDBJ whole genome shotgun (WGS) entry which is preliminary data.</text>
</comment>
<reference evidence="3" key="1">
    <citation type="journal article" date="2015" name="Nature">
        <title>Complex archaea that bridge the gap between prokaryotes and eukaryotes.</title>
        <authorList>
            <person name="Spang A."/>
            <person name="Saw J.H."/>
            <person name="Jorgensen S.L."/>
            <person name="Zaremba-Niedzwiedzka K."/>
            <person name="Martijn J."/>
            <person name="Lind A.E."/>
            <person name="van Eijk R."/>
            <person name="Schleper C."/>
            <person name="Guy L."/>
            <person name="Ettema T.J."/>
        </authorList>
    </citation>
    <scope>NUCLEOTIDE SEQUENCE</scope>
</reference>
<feature type="transmembrane region" description="Helical" evidence="1">
    <location>
        <begin position="21"/>
        <end position="39"/>
    </location>
</feature>
<protein>
    <recommendedName>
        <fullName evidence="2">Acyltransferase 3 domain-containing protein</fullName>
    </recommendedName>
</protein>
<feature type="transmembrane region" description="Helical" evidence="1">
    <location>
        <begin position="238"/>
        <end position="256"/>
    </location>
</feature>
<feature type="transmembrane region" description="Helical" evidence="1">
    <location>
        <begin position="318"/>
        <end position="336"/>
    </location>
</feature>
<feature type="transmembrane region" description="Helical" evidence="1">
    <location>
        <begin position="185"/>
        <end position="201"/>
    </location>
</feature>
<dbReference type="EMBL" id="LAZR01007094">
    <property type="protein sequence ID" value="KKM87495.1"/>
    <property type="molecule type" value="Genomic_DNA"/>
</dbReference>
<dbReference type="GO" id="GO:0016020">
    <property type="term" value="C:membrane"/>
    <property type="evidence" value="ECO:0007669"/>
    <property type="project" value="TreeGrafter"/>
</dbReference>
<dbReference type="InterPro" id="IPR002656">
    <property type="entry name" value="Acyl_transf_3_dom"/>
</dbReference>
<gene>
    <name evidence="3" type="ORF">LCGC14_1268360</name>
</gene>
<dbReference type="PANTHER" id="PTHR23028:SF53">
    <property type="entry name" value="ACYL_TRANSF_3 DOMAIN-CONTAINING PROTEIN"/>
    <property type="match status" value="1"/>
</dbReference>
<accession>A0A0F9NFK0</accession>
<feature type="transmembrane region" description="Helical" evidence="1">
    <location>
        <begin position="213"/>
        <end position="231"/>
    </location>
</feature>